<dbReference type="EMBL" id="CABPRJ010001453">
    <property type="protein sequence ID" value="VVC37726.1"/>
    <property type="molecule type" value="Genomic_DNA"/>
</dbReference>
<accession>A0A5E4N822</accession>
<organism evidence="1 2">
    <name type="scientific">Cinara cedri</name>
    <dbReference type="NCBI Taxonomy" id="506608"/>
    <lineage>
        <taxon>Eukaryota</taxon>
        <taxon>Metazoa</taxon>
        <taxon>Ecdysozoa</taxon>
        <taxon>Arthropoda</taxon>
        <taxon>Hexapoda</taxon>
        <taxon>Insecta</taxon>
        <taxon>Pterygota</taxon>
        <taxon>Neoptera</taxon>
        <taxon>Paraneoptera</taxon>
        <taxon>Hemiptera</taxon>
        <taxon>Sternorrhyncha</taxon>
        <taxon>Aphidomorpha</taxon>
        <taxon>Aphidoidea</taxon>
        <taxon>Aphididae</taxon>
        <taxon>Lachninae</taxon>
        <taxon>Cinara</taxon>
    </lineage>
</organism>
<protein>
    <submittedName>
        <fullName evidence="1">Uncharacterized protein</fullName>
    </submittedName>
</protein>
<name>A0A5E4N822_9HEMI</name>
<sequence length="140" mass="15205">MHCRHCNDPTTWFATRSIGRSVVDVLDLATPTEWTERQANFANLSELDGRYLSNSIPQHMYSVAYAKITKPNSFSPTPRPTNINTNGPAESVAVAATVPTTPLKITGSGDGFDSSTVDVVTRCSHCPPQNGRDGKVSRKI</sequence>
<dbReference type="AlphaFoldDB" id="A0A5E4N822"/>
<evidence type="ECO:0000313" key="2">
    <source>
        <dbReference type="Proteomes" id="UP000325440"/>
    </source>
</evidence>
<evidence type="ECO:0000313" key="1">
    <source>
        <dbReference type="EMBL" id="VVC37726.1"/>
    </source>
</evidence>
<reference evidence="1 2" key="1">
    <citation type="submission" date="2019-08" db="EMBL/GenBank/DDBJ databases">
        <authorList>
            <person name="Alioto T."/>
            <person name="Alioto T."/>
            <person name="Gomez Garrido J."/>
        </authorList>
    </citation>
    <scope>NUCLEOTIDE SEQUENCE [LARGE SCALE GENOMIC DNA]</scope>
</reference>
<proteinExistence type="predicted"/>
<gene>
    <name evidence="1" type="ORF">CINCED_3A022854</name>
</gene>
<keyword evidence="2" id="KW-1185">Reference proteome</keyword>
<dbReference type="Proteomes" id="UP000325440">
    <property type="component" value="Unassembled WGS sequence"/>
</dbReference>